<name>A0ABR4LBI3_9EURO</name>
<evidence type="ECO:0000313" key="2">
    <source>
        <dbReference type="Proteomes" id="UP001610444"/>
    </source>
</evidence>
<dbReference type="RefSeq" id="XP_070905980.1">
    <property type="nucleotide sequence ID" value="XM_071043947.1"/>
</dbReference>
<accession>A0ABR4LBI3</accession>
<organism evidence="1 2">
    <name type="scientific">Aspergillus pseudodeflectus</name>
    <dbReference type="NCBI Taxonomy" id="176178"/>
    <lineage>
        <taxon>Eukaryota</taxon>
        <taxon>Fungi</taxon>
        <taxon>Dikarya</taxon>
        <taxon>Ascomycota</taxon>
        <taxon>Pezizomycotina</taxon>
        <taxon>Eurotiomycetes</taxon>
        <taxon>Eurotiomycetidae</taxon>
        <taxon>Eurotiales</taxon>
        <taxon>Aspergillaceae</taxon>
        <taxon>Aspergillus</taxon>
        <taxon>Aspergillus subgen. Nidulantes</taxon>
    </lineage>
</organism>
<dbReference type="Proteomes" id="UP001610444">
    <property type="component" value="Unassembled WGS sequence"/>
</dbReference>
<keyword evidence="2" id="KW-1185">Reference proteome</keyword>
<proteinExistence type="predicted"/>
<comment type="caution">
    <text evidence="1">The sequence shown here is derived from an EMBL/GenBank/DDBJ whole genome shotgun (WGS) entry which is preliminary data.</text>
</comment>
<evidence type="ECO:0000313" key="1">
    <source>
        <dbReference type="EMBL" id="KAL2861890.1"/>
    </source>
</evidence>
<gene>
    <name evidence="1" type="ORF">BJX68DRAFT_260690</name>
</gene>
<reference evidence="1 2" key="1">
    <citation type="submission" date="2024-07" db="EMBL/GenBank/DDBJ databases">
        <title>Section-level genome sequencing and comparative genomics of Aspergillus sections Usti and Cavernicolus.</title>
        <authorList>
            <consortium name="Lawrence Berkeley National Laboratory"/>
            <person name="Nybo J.L."/>
            <person name="Vesth T.C."/>
            <person name="Theobald S."/>
            <person name="Frisvad J.C."/>
            <person name="Larsen T.O."/>
            <person name="Kjaerboelling I."/>
            <person name="Rothschild-Mancinelli K."/>
            <person name="Lyhne E.K."/>
            <person name="Kogle M.E."/>
            <person name="Barry K."/>
            <person name="Clum A."/>
            <person name="Na H."/>
            <person name="Ledsgaard L."/>
            <person name="Lin J."/>
            <person name="Lipzen A."/>
            <person name="Kuo A."/>
            <person name="Riley R."/>
            <person name="Mondo S."/>
            <person name="LaButti K."/>
            <person name="Haridas S."/>
            <person name="Pangalinan J."/>
            <person name="Salamov A.A."/>
            <person name="Simmons B.A."/>
            <person name="Magnuson J.K."/>
            <person name="Chen J."/>
            <person name="Drula E."/>
            <person name="Henrissat B."/>
            <person name="Wiebenga A."/>
            <person name="Lubbers R.J."/>
            <person name="Gomes A.C."/>
            <person name="Macurrencykelacurrency M.R."/>
            <person name="Stajich J."/>
            <person name="Grigoriev I.V."/>
            <person name="Mortensen U.H."/>
            <person name="De vries R.P."/>
            <person name="Baker S.E."/>
            <person name="Andersen M.R."/>
        </authorList>
    </citation>
    <scope>NUCLEOTIDE SEQUENCE [LARGE SCALE GENOMIC DNA]</scope>
    <source>
        <strain evidence="1 2">CBS 756.74</strain>
    </source>
</reference>
<sequence length="212" mass="23714">MRTHPSNLHTPHHLTLHIGHLDVENWIIALDSPYRKPGLALAYVFTKDSGYRGHYIGTLTRTTQPQTQTHIHTQTLAFPATTHDMPTLLAEVQEVCSVNPQDQNAIFQHAVLALRRGEDWDAGFLSGLEWEGIVPAGTKEEYAERVFGIKDGVWDEDESDMGGTGLGTLESREGDWCDASPVDELVEAMQDVSMEDMWFDGTPKVDFSRRPA</sequence>
<dbReference type="EMBL" id="JBFXLR010000001">
    <property type="protein sequence ID" value="KAL2861890.1"/>
    <property type="molecule type" value="Genomic_DNA"/>
</dbReference>
<protein>
    <submittedName>
        <fullName evidence="1">Uncharacterized protein</fullName>
    </submittedName>
</protein>
<dbReference type="GeneID" id="98159111"/>